<dbReference type="Proteomes" id="UP000607397">
    <property type="component" value="Unassembled WGS sequence"/>
</dbReference>
<accession>A0A8K2AGX9</accession>
<protein>
    <recommendedName>
        <fullName evidence="4">Anaphase-promoting complex subunit 4-like WD40 domain-containing protein</fullName>
    </recommendedName>
</protein>
<evidence type="ECO:0000256" key="3">
    <source>
        <dbReference type="PROSITE-ProRule" id="PRU00221"/>
    </source>
</evidence>
<dbReference type="InterPro" id="IPR011047">
    <property type="entry name" value="Quinoprotein_ADH-like_sf"/>
</dbReference>
<dbReference type="PANTHER" id="PTHR19848:SF8">
    <property type="entry name" value="F-BOX AND WD REPEAT DOMAIN CONTAINING 7"/>
    <property type="match status" value="1"/>
</dbReference>
<comment type="caution">
    <text evidence="5">The sequence shown here is derived from an EMBL/GenBank/DDBJ whole genome shotgun (WGS) entry which is preliminary data.</text>
</comment>
<evidence type="ECO:0000256" key="1">
    <source>
        <dbReference type="ARBA" id="ARBA00022574"/>
    </source>
</evidence>
<reference evidence="5" key="1">
    <citation type="submission" date="2019-12" db="EMBL/GenBank/DDBJ databases">
        <title>High-Quality draft genome sequences of three cyanobacteria isolated from the limestone walls of the Old Cathedral of Coimbra.</title>
        <authorList>
            <person name="Tiago I."/>
            <person name="Soares F."/>
            <person name="Portugal A."/>
        </authorList>
    </citation>
    <scope>NUCLEOTIDE SEQUENCE [LARGE SCALE GENOMIC DNA]</scope>
    <source>
        <strain evidence="5">C</strain>
    </source>
</reference>
<keyword evidence="6" id="KW-1185">Reference proteome</keyword>
<feature type="repeat" description="WD" evidence="3">
    <location>
        <begin position="322"/>
        <end position="358"/>
    </location>
</feature>
<keyword evidence="1 3" id="KW-0853">WD repeat</keyword>
<feature type="repeat" description="WD" evidence="3">
    <location>
        <begin position="68"/>
        <end position="99"/>
    </location>
</feature>
<evidence type="ECO:0000313" key="6">
    <source>
        <dbReference type="Proteomes" id="UP000607397"/>
    </source>
</evidence>
<dbReference type="AlphaFoldDB" id="A0A8K2AGX9"/>
<dbReference type="PROSITE" id="PS50294">
    <property type="entry name" value="WD_REPEATS_REGION"/>
    <property type="match status" value="3"/>
</dbReference>
<dbReference type="InterPro" id="IPR015943">
    <property type="entry name" value="WD40/YVTN_repeat-like_dom_sf"/>
</dbReference>
<sequence>MKFVNRNSRPAFDRVWQQQLSDYVGAIAWSPRDPILAAASATGEVILYPINGQPQVLNPPSGQPMDCIAFSQDGNFLAAGGQDGRLRLWHLPTTGDIPAVPTHSLPAHNWVEHLAWNPQHNWLAFNLGRYIQIWDATQQDLIATLDFEASSVLCLTWHPDGQRLMAGGYQGAKLWDSRAWQDDPYVAELANVSVALAWSADGQYLASGNMDRTITVLEWHNREPSPYPWVMQGFPGKIRHLAWGRPSSTGQAPPLASASVEGIVVWQRSADPNVGWDGRLLEGHLAWVHGIAFQPRTQLLASAAEDGMVGLWPHAQRLSAVLQGAPAGFSCLAWHPSGGYLAAGGQQGELLLWSQRSI</sequence>
<dbReference type="EMBL" id="WVIC01000006">
    <property type="protein sequence ID" value="NCJ05749.1"/>
    <property type="molecule type" value="Genomic_DNA"/>
</dbReference>
<feature type="repeat" description="WD" evidence="3">
    <location>
        <begin position="281"/>
        <end position="312"/>
    </location>
</feature>
<dbReference type="Gene3D" id="2.130.10.10">
    <property type="entry name" value="YVTN repeat-like/Quinoprotein amine dehydrogenase"/>
    <property type="match status" value="2"/>
</dbReference>
<organism evidence="5 6">
    <name type="scientific">Petrachloros mirabilis ULC683</name>
    <dbReference type="NCBI Taxonomy" id="2781853"/>
    <lineage>
        <taxon>Bacteria</taxon>
        <taxon>Bacillati</taxon>
        <taxon>Cyanobacteriota</taxon>
        <taxon>Cyanophyceae</taxon>
        <taxon>Synechococcales</taxon>
        <taxon>Petrachlorosaceae</taxon>
        <taxon>Petrachloros</taxon>
        <taxon>Petrachloros mirabilis</taxon>
    </lineage>
</organism>
<evidence type="ECO:0000313" key="5">
    <source>
        <dbReference type="EMBL" id="NCJ05749.1"/>
    </source>
</evidence>
<keyword evidence="2" id="KW-0677">Repeat</keyword>
<gene>
    <name evidence="5" type="ORF">GS597_04325</name>
</gene>
<dbReference type="PROSITE" id="PS50082">
    <property type="entry name" value="WD_REPEATS_2"/>
    <property type="match status" value="3"/>
</dbReference>
<evidence type="ECO:0000256" key="2">
    <source>
        <dbReference type="ARBA" id="ARBA00022737"/>
    </source>
</evidence>
<dbReference type="PANTHER" id="PTHR19848">
    <property type="entry name" value="WD40 REPEAT PROTEIN"/>
    <property type="match status" value="1"/>
</dbReference>
<dbReference type="InterPro" id="IPR024977">
    <property type="entry name" value="Apc4-like_WD40_dom"/>
</dbReference>
<dbReference type="SMART" id="SM00320">
    <property type="entry name" value="WD40"/>
    <property type="match status" value="7"/>
</dbReference>
<evidence type="ECO:0000259" key="4">
    <source>
        <dbReference type="Pfam" id="PF12894"/>
    </source>
</evidence>
<dbReference type="SUPFAM" id="SSF50998">
    <property type="entry name" value="Quinoprotein alcohol dehydrogenase-like"/>
    <property type="match status" value="1"/>
</dbReference>
<feature type="domain" description="Anaphase-promoting complex subunit 4-like WD40" evidence="4">
    <location>
        <begin position="28"/>
        <end position="94"/>
    </location>
</feature>
<dbReference type="Pfam" id="PF00400">
    <property type="entry name" value="WD40"/>
    <property type="match status" value="5"/>
</dbReference>
<dbReference type="InterPro" id="IPR001680">
    <property type="entry name" value="WD40_rpt"/>
</dbReference>
<proteinExistence type="predicted"/>
<name>A0A8K2AGX9_9CYAN</name>
<dbReference type="Pfam" id="PF12894">
    <property type="entry name" value="ANAPC4_WD40"/>
    <property type="match status" value="1"/>
</dbReference>